<reference evidence="3 4" key="1">
    <citation type="journal article" date="2020" name="ISME J.">
        <title>Uncovering the hidden diversity of litter-decomposition mechanisms in mushroom-forming fungi.</title>
        <authorList>
            <person name="Floudas D."/>
            <person name="Bentzer J."/>
            <person name="Ahren D."/>
            <person name="Johansson T."/>
            <person name="Persson P."/>
            <person name="Tunlid A."/>
        </authorList>
    </citation>
    <scope>NUCLEOTIDE SEQUENCE [LARGE SCALE GENOMIC DNA]</scope>
    <source>
        <strain evidence="3 4">CBS 661.87</strain>
    </source>
</reference>
<sequence>MVQLSLVVLGLIASGVQGAPLNKRIAQSISAATAKWEQACIAAGGAQKCNPISVTAFSTLLAAPGPCEQQNSADQMIDLAKQLGNDAEMIRLTQIFVQQPRNTPTSQSVPYCQQAPKNAELNGLFQCQFAGANPTVFVGGVAVGQPGTIPFGKNALLSPPGSCPANPNGPVTDGVQLVDITQNPGAGGAGNGNAGGNTPPPATTTAAPAPPASTATVAPPASSAPANTGANGFKVQNGKDAQALNAKFITLNANSACTAGEQACVNGAFAQCVNGKFVTTQCSSPLTCFALPLVNTPGTSITCTTEGDAAARIAASGATGGVTGSDGVVAPATPGPPPSNAPATPAAPAAPAPAGGDFKLQNGKDAQALNAKFATLTENSPCNSGEQACVGTGFAQCVNGKFIVSSCGATLTCAALPLVNTPGTSIACTTTADAAARIQATGATGGVTGAGV</sequence>
<keyword evidence="2" id="KW-0732">Signal</keyword>
<feature type="compositionally biased region" description="Gly residues" evidence="1">
    <location>
        <begin position="185"/>
        <end position="195"/>
    </location>
</feature>
<feature type="region of interest" description="Disordered" evidence="1">
    <location>
        <begin position="325"/>
        <end position="357"/>
    </location>
</feature>
<organism evidence="3 4">
    <name type="scientific">Tricholomella constricta</name>
    <dbReference type="NCBI Taxonomy" id="117010"/>
    <lineage>
        <taxon>Eukaryota</taxon>
        <taxon>Fungi</taxon>
        <taxon>Dikarya</taxon>
        <taxon>Basidiomycota</taxon>
        <taxon>Agaricomycotina</taxon>
        <taxon>Agaricomycetes</taxon>
        <taxon>Agaricomycetidae</taxon>
        <taxon>Agaricales</taxon>
        <taxon>Tricholomatineae</taxon>
        <taxon>Lyophyllaceae</taxon>
        <taxon>Tricholomella</taxon>
    </lineage>
</organism>
<name>A0A8H5HIU2_9AGAR</name>
<keyword evidence="4" id="KW-1185">Reference proteome</keyword>
<proteinExistence type="predicted"/>
<feature type="signal peptide" evidence="2">
    <location>
        <begin position="1"/>
        <end position="18"/>
    </location>
</feature>
<comment type="caution">
    <text evidence="3">The sequence shown here is derived from an EMBL/GenBank/DDBJ whole genome shotgun (WGS) entry which is preliminary data.</text>
</comment>
<feature type="chain" id="PRO_5034198239" description="Carbohydrate-binding module family 19 domain-containing protein" evidence="2">
    <location>
        <begin position="19"/>
        <end position="452"/>
    </location>
</feature>
<gene>
    <name evidence="3" type="ORF">D9615_003509</name>
</gene>
<protein>
    <recommendedName>
        <fullName evidence="5">Carbohydrate-binding module family 19 domain-containing protein</fullName>
    </recommendedName>
</protein>
<evidence type="ECO:0008006" key="5">
    <source>
        <dbReference type="Google" id="ProtNLM"/>
    </source>
</evidence>
<feature type="compositionally biased region" description="Low complexity" evidence="1">
    <location>
        <begin position="341"/>
        <end position="356"/>
    </location>
</feature>
<evidence type="ECO:0000256" key="2">
    <source>
        <dbReference type="SAM" id="SignalP"/>
    </source>
</evidence>
<dbReference type="AlphaFoldDB" id="A0A8H5HIU2"/>
<dbReference type="Proteomes" id="UP000565441">
    <property type="component" value="Unassembled WGS sequence"/>
</dbReference>
<feature type="compositionally biased region" description="Low complexity" evidence="1">
    <location>
        <begin position="203"/>
        <end position="232"/>
    </location>
</feature>
<evidence type="ECO:0000256" key="1">
    <source>
        <dbReference type="SAM" id="MobiDB-lite"/>
    </source>
</evidence>
<accession>A0A8H5HIU2</accession>
<evidence type="ECO:0000313" key="3">
    <source>
        <dbReference type="EMBL" id="KAF5383760.1"/>
    </source>
</evidence>
<feature type="region of interest" description="Disordered" evidence="1">
    <location>
        <begin position="180"/>
        <end position="233"/>
    </location>
</feature>
<dbReference type="EMBL" id="JAACJP010000006">
    <property type="protein sequence ID" value="KAF5383760.1"/>
    <property type="molecule type" value="Genomic_DNA"/>
</dbReference>
<dbReference type="OrthoDB" id="2362516at2759"/>
<evidence type="ECO:0000313" key="4">
    <source>
        <dbReference type="Proteomes" id="UP000565441"/>
    </source>
</evidence>